<evidence type="ECO:0000256" key="1">
    <source>
        <dbReference type="SAM" id="MobiDB-lite"/>
    </source>
</evidence>
<dbReference type="VEuPathDB" id="TriTrypDB:C3747_7g339"/>
<dbReference type="VEuPathDB" id="TriTrypDB:TcCL_ESM07104"/>
<dbReference type="VEuPathDB" id="TriTrypDB:TcBrA4_0046390"/>
<reference evidence="2 3" key="1">
    <citation type="journal article" date="2018" name="Microb. Genom.">
        <title>Expanding an expanded genome: long-read sequencing of Trypanosoma cruzi.</title>
        <authorList>
            <person name="Berna L."/>
            <person name="Rodriguez M."/>
            <person name="Chiribao M.L."/>
            <person name="Parodi-Talice A."/>
            <person name="Pita S."/>
            <person name="Rijo G."/>
            <person name="Alvarez-Valin F."/>
            <person name="Robello C."/>
        </authorList>
    </citation>
    <scope>NUCLEOTIDE SEQUENCE [LARGE SCALE GENOMIC DNA]</scope>
    <source>
        <strain evidence="2 3">Dm28c</strain>
    </source>
</reference>
<accession>A0A2V2USM9</accession>
<feature type="region of interest" description="Disordered" evidence="1">
    <location>
        <begin position="228"/>
        <end position="247"/>
    </location>
</feature>
<protein>
    <submittedName>
        <fullName evidence="2">Uncharacterized protein</fullName>
    </submittedName>
</protein>
<dbReference type="VEuPathDB" id="TriTrypDB:BCY84_11454"/>
<dbReference type="VEuPathDB" id="TriTrypDB:C4B63_102g54"/>
<dbReference type="VEuPathDB" id="TriTrypDB:TCSYLVIO_008252"/>
<comment type="caution">
    <text evidence="2">The sequence shown here is derived from an EMBL/GenBank/DDBJ whole genome shotgun (WGS) entry which is preliminary data.</text>
</comment>
<name>A0A2V2USM9_TRYCR</name>
<dbReference type="Proteomes" id="UP000246121">
    <property type="component" value="Unassembled WGS sequence"/>
</dbReference>
<evidence type="ECO:0000313" key="2">
    <source>
        <dbReference type="EMBL" id="PWU87070.1"/>
    </source>
</evidence>
<dbReference type="VEuPathDB" id="TriTrypDB:TcG_06909"/>
<dbReference type="VEuPathDB" id="TriTrypDB:TCDM_05575"/>
<dbReference type="AlphaFoldDB" id="A0A2V2USM9"/>
<proteinExistence type="predicted"/>
<sequence length="416" mass="45771">MTVVHCVGGSRGYGGDEQPLHLSVVEAIRIQRELKRHGDEPIATEQGGRMFASQYASPLQMLRRSTAVRNSVSSCLQAEKEKGQRRRAGKRSTFSWLSASYCRAEPCIGRRKARGLTQLLLAREARPPPFPSVAARLENDIALGLAASMWQSGNVVGHCNDRLAHLLVLSSTVVQWVGHEVQNGGEPRVPLELREAFMASIEHFVRLECVVARAMLLTSVEKELQRQQGEYAQRHDLPEGSPSGTDVTKMSPAAFSVAVESAARVIRGLVEPATLAAAAVAPTWQYSLVRTAADVPNRYDILDAMAYVLQPCRHLKVRRTFCAVTRQLALEVLWGAGNGKFGTRGGAAALRILQHINTRPFFLTVEERMAGQRFLALLERKLRSLTALLPPNALDEASQPTRELIDAVRLFCTPLA</sequence>
<dbReference type="VEuPathDB" id="TriTrypDB:TcYC6_0022610"/>
<dbReference type="VEuPathDB" id="TriTrypDB:ECC02_007676"/>
<dbReference type="VEuPathDB" id="TriTrypDB:TcCLB.506457.140"/>
<gene>
    <name evidence="2" type="ORF">C4B63_102g54</name>
</gene>
<dbReference type="VEuPathDB" id="TriTrypDB:Tc_MARK_1688"/>
<evidence type="ECO:0000313" key="3">
    <source>
        <dbReference type="Proteomes" id="UP000246121"/>
    </source>
</evidence>
<dbReference type="EMBL" id="PRFA01000102">
    <property type="protein sequence ID" value="PWU87070.1"/>
    <property type="molecule type" value="Genomic_DNA"/>
</dbReference>
<organism evidence="2 3">
    <name type="scientific">Trypanosoma cruzi</name>
    <dbReference type="NCBI Taxonomy" id="5693"/>
    <lineage>
        <taxon>Eukaryota</taxon>
        <taxon>Discoba</taxon>
        <taxon>Euglenozoa</taxon>
        <taxon>Kinetoplastea</taxon>
        <taxon>Metakinetoplastina</taxon>
        <taxon>Trypanosomatida</taxon>
        <taxon>Trypanosomatidae</taxon>
        <taxon>Trypanosoma</taxon>
        <taxon>Schizotrypanum</taxon>
    </lineage>
</organism>
<dbReference type="VEuPathDB" id="TriTrypDB:TcCLB.509693.180"/>